<dbReference type="HOGENOM" id="CLU_1248003_0_0_1"/>
<evidence type="ECO:0000313" key="3">
    <source>
        <dbReference type="Proteomes" id="UP000007431"/>
    </source>
</evidence>
<protein>
    <submittedName>
        <fullName evidence="2">Expressed protein</fullName>
    </submittedName>
</protein>
<dbReference type="GeneID" id="9592659"/>
<feature type="non-terminal residue" evidence="2">
    <location>
        <position position="222"/>
    </location>
</feature>
<accession>D8Q3R8</accession>
<gene>
    <name evidence="2" type="ORF">SCHCODRAFT_85123</name>
</gene>
<dbReference type="InParanoid" id="D8Q3R8"/>
<name>D8Q3R8_SCHCM</name>
<feature type="compositionally biased region" description="Polar residues" evidence="1">
    <location>
        <begin position="199"/>
        <end position="216"/>
    </location>
</feature>
<dbReference type="EMBL" id="GL377306">
    <property type="protein sequence ID" value="EFI97099.1"/>
    <property type="molecule type" value="Genomic_DNA"/>
</dbReference>
<feature type="region of interest" description="Disordered" evidence="1">
    <location>
        <begin position="199"/>
        <end position="222"/>
    </location>
</feature>
<sequence length="222" mass="24331">MSKRPISPSSSSSPTRKRQRMDSSTPAAEDEMRQPLPPAVLLLSMPKLLIQPPSHPQHELSLCLSILALRKCLKTTNLSAVDECRCHTGIAEIGLIALRGGFAEKEDSLWAEDLLGDVERSISQGLVLAQKHPALYLYTPHLTLLSSQLAEQQGNMKFARAALNRMMNNTTYPRYPADVVYAAYLDNISFLIANPSPSNAALSRSASPTKTPTRSRPVSPLK</sequence>
<keyword evidence="3" id="KW-1185">Reference proteome</keyword>
<dbReference type="OrthoDB" id="5565328at2759"/>
<dbReference type="AlphaFoldDB" id="D8Q3R8"/>
<reference evidence="2 3" key="1">
    <citation type="journal article" date="2010" name="Nat. Biotechnol.">
        <title>Genome sequence of the model mushroom Schizophyllum commune.</title>
        <authorList>
            <person name="Ohm R.A."/>
            <person name="de Jong J.F."/>
            <person name="Lugones L.G."/>
            <person name="Aerts A."/>
            <person name="Kothe E."/>
            <person name="Stajich J.E."/>
            <person name="de Vries R.P."/>
            <person name="Record E."/>
            <person name="Levasseur A."/>
            <person name="Baker S.E."/>
            <person name="Bartholomew K.A."/>
            <person name="Coutinho P.M."/>
            <person name="Erdmann S."/>
            <person name="Fowler T.J."/>
            <person name="Gathman A.C."/>
            <person name="Lombard V."/>
            <person name="Henrissat B."/>
            <person name="Knabe N."/>
            <person name="Kuees U."/>
            <person name="Lilly W.W."/>
            <person name="Lindquist E."/>
            <person name="Lucas S."/>
            <person name="Magnuson J.K."/>
            <person name="Piumi F."/>
            <person name="Raudaskoski M."/>
            <person name="Salamov A."/>
            <person name="Schmutz J."/>
            <person name="Schwarze F.W.M.R."/>
            <person name="vanKuyk P.A."/>
            <person name="Horton J.S."/>
            <person name="Grigoriev I.V."/>
            <person name="Woesten H.A.B."/>
        </authorList>
    </citation>
    <scope>NUCLEOTIDE SEQUENCE [LARGE SCALE GENOMIC DNA]</scope>
    <source>
        <strain evidence="3">H4-8 / FGSC 9210</strain>
    </source>
</reference>
<dbReference type="KEGG" id="scm:SCHCO_02678613"/>
<proteinExistence type="predicted"/>
<dbReference type="VEuPathDB" id="FungiDB:SCHCODRAFT_02678613"/>
<feature type="region of interest" description="Disordered" evidence="1">
    <location>
        <begin position="1"/>
        <end position="34"/>
    </location>
</feature>
<evidence type="ECO:0000256" key="1">
    <source>
        <dbReference type="SAM" id="MobiDB-lite"/>
    </source>
</evidence>
<evidence type="ECO:0000313" key="2">
    <source>
        <dbReference type="EMBL" id="EFI97099.1"/>
    </source>
</evidence>
<organism evidence="3">
    <name type="scientific">Schizophyllum commune (strain H4-8 / FGSC 9210)</name>
    <name type="common">Split gill fungus</name>
    <dbReference type="NCBI Taxonomy" id="578458"/>
    <lineage>
        <taxon>Eukaryota</taxon>
        <taxon>Fungi</taxon>
        <taxon>Dikarya</taxon>
        <taxon>Basidiomycota</taxon>
        <taxon>Agaricomycotina</taxon>
        <taxon>Agaricomycetes</taxon>
        <taxon>Agaricomycetidae</taxon>
        <taxon>Agaricales</taxon>
        <taxon>Schizophyllaceae</taxon>
        <taxon>Schizophyllum</taxon>
    </lineage>
</organism>
<dbReference type="eggNOG" id="ENOG502S8RC">
    <property type="taxonomic scope" value="Eukaryota"/>
</dbReference>
<dbReference type="Proteomes" id="UP000007431">
    <property type="component" value="Unassembled WGS sequence"/>
</dbReference>